<sequence length="53" mass="6088">QYSYTSPYASLVSIHSQQMTAYLSIGQDTRQAKTEYHIIKYYIIVAIDDIVSI</sequence>
<name>A0A2G5B389_COERN</name>
<accession>A0A2G5B389</accession>
<protein>
    <submittedName>
        <fullName evidence="1">Uncharacterized protein</fullName>
    </submittedName>
</protein>
<dbReference type="Proteomes" id="UP000242474">
    <property type="component" value="Unassembled WGS sequence"/>
</dbReference>
<keyword evidence="2" id="KW-1185">Reference proteome</keyword>
<feature type="non-terminal residue" evidence="1">
    <location>
        <position position="1"/>
    </location>
</feature>
<dbReference type="AlphaFoldDB" id="A0A2G5B389"/>
<organism evidence="1 2">
    <name type="scientific">Coemansia reversa (strain ATCC 12441 / NRRL 1564)</name>
    <dbReference type="NCBI Taxonomy" id="763665"/>
    <lineage>
        <taxon>Eukaryota</taxon>
        <taxon>Fungi</taxon>
        <taxon>Fungi incertae sedis</taxon>
        <taxon>Zoopagomycota</taxon>
        <taxon>Kickxellomycotina</taxon>
        <taxon>Kickxellomycetes</taxon>
        <taxon>Kickxellales</taxon>
        <taxon>Kickxellaceae</taxon>
        <taxon>Coemansia</taxon>
    </lineage>
</organism>
<proteinExistence type="predicted"/>
<evidence type="ECO:0000313" key="1">
    <source>
        <dbReference type="EMBL" id="PIA13451.1"/>
    </source>
</evidence>
<gene>
    <name evidence="1" type="ORF">COEREDRAFT_83471</name>
</gene>
<reference evidence="1 2" key="1">
    <citation type="journal article" date="2015" name="Genome Biol. Evol.">
        <title>Phylogenomic analyses indicate that early fungi evolved digesting cell walls of algal ancestors of land plants.</title>
        <authorList>
            <person name="Chang Y."/>
            <person name="Wang S."/>
            <person name="Sekimoto S."/>
            <person name="Aerts A.L."/>
            <person name="Choi C."/>
            <person name="Clum A."/>
            <person name="LaButti K.M."/>
            <person name="Lindquist E.A."/>
            <person name="Yee Ngan C."/>
            <person name="Ohm R.A."/>
            <person name="Salamov A.A."/>
            <person name="Grigoriev I.V."/>
            <person name="Spatafora J.W."/>
            <person name="Berbee M.L."/>
        </authorList>
    </citation>
    <scope>NUCLEOTIDE SEQUENCE [LARGE SCALE GENOMIC DNA]</scope>
    <source>
        <strain evidence="1 2">NRRL 1564</strain>
    </source>
</reference>
<dbReference type="EMBL" id="KZ303537">
    <property type="protein sequence ID" value="PIA13451.1"/>
    <property type="molecule type" value="Genomic_DNA"/>
</dbReference>
<evidence type="ECO:0000313" key="2">
    <source>
        <dbReference type="Proteomes" id="UP000242474"/>
    </source>
</evidence>